<reference evidence="17 18" key="1">
    <citation type="submission" date="2020-06" db="EMBL/GenBank/DDBJ databases">
        <title>High-quality draft genome of sulfate reducer Desulfobacter latus type strain AcrS2 isolated from marine sediment.</title>
        <authorList>
            <person name="Hoppe M."/>
            <person name="Larsen C.K."/>
            <person name="Marshall I.P.G."/>
            <person name="Schramm A."/>
            <person name="Marietou A.G."/>
        </authorList>
    </citation>
    <scope>NUCLEOTIDE SEQUENCE [LARGE SCALE GENOMIC DNA]</scope>
    <source>
        <strain evidence="17 18">AcRS2</strain>
    </source>
</reference>
<dbReference type="SUPFAM" id="SSF50800">
    <property type="entry name" value="PK beta-barrel domain-like"/>
    <property type="match status" value="1"/>
</dbReference>
<evidence type="ECO:0000256" key="14">
    <source>
        <dbReference type="RuleBase" id="RU000504"/>
    </source>
</evidence>
<dbReference type="NCBIfam" id="NF004491">
    <property type="entry name" value="PRK05826.1"/>
    <property type="match status" value="1"/>
</dbReference>
<keyword evidence="5 14" id="KW-0808">Transferase</keyword>
<dbReference type="InterPro" id="IPR036918">
    <property type="entry name" value="Pyrv_Knase_C_sf"/>
</dbReference>
<comment type="catalytic activity">
    <reaction evidence="14">
        <text>pyruvate + ATP = phosphoenolpyruvate + ADP + H(+)</text>
        <dbReference type="Rhea" id="RHEA:18157"/>
        <dbReference type="ChEBI" id="CHEBI:15361"/>
        <dbReference type="ChEBI" id="CHEBI:15378"/>
        <dbReference type="ChEBI" id="CHEBI:30616"/>
        <dbReference type="ChEBI" id="CHEBI:58702"/>
        <dbReference type="ChEBI" id="CHEBI:456216"/>
        <dbReference type="EC" id="2.7.1.40"/>
    </reaction>
</comment>
<evidence type="ECO:0000256" key="1">
    <source>
        <dbReference type="ARBA" id="ARBA00001958"/>
    </source>
</evidence>
<evidence type="ECO:0000256" key="10">
    <source>
        <dbReference type="ARBA" id="ARBA00022842"/>
    </source>
</evidence>
<evidence type="ECO:0000259" key="16">
    <source>
        <dbReference type="Pfam" id="PF02887"/>
    </source>
</evidence>
<dbReference type="InterPro" id="IPR011037">
    <property type="entry name" value="Pyrv_Knase-like_insert_dom_sf"/>
</dbReference>
<evidence type="ECO:0000256" key="6">
    <source>
        <dbReference type="ARBA" id="ARBA00022723"/>
    </source>
</evidence>
<keyword evidence="6" id="KW-0479">Metal-binding</keyword>
<evidence type="ECO:0000256" key="11">
    <source>
        <dbReference type="ARBA" id="ARBA00023152"/>
    </source>
</evidence>
<dbReference type="Proteomes" id="UP000553343">
    <property type="component" value="Unassembled WGS sequence"/>
</dbReference>
<dbReference type="SUPFAM" id="SSF51621">
    <property type="entry name" value="Phosphoenolpyruvate/pyruvate domain"/>
    <property type="match status" value="1"/>
</dbReference>
<evidence type="ECO:0000256" key="13">
    <source>
        <dbReference type="NCBIfam" id="TIGR01064"/>
    </source>
</evidence>
<sequence length="479" mass="52001">MRLPTHKTKIVCTIGPASRSEAVLEQLMLRGMNVARLNFAHGTRQGHREDIRRIETVAARLQHHCLIMVDLPGPKIRIGQLLEEPLLLEKGDEAVLIIKDLAAAPNQIPVAYKRLPESVTAGDVIFLNDGFIQLRVEKVSGKDVFCQTVIGGPLLSYKGLSIPGVKIVAEAVSQTDLAFVDFSLQEGVNAFGVSFVETAADLLKVKEFAQKRGHSAYVVAKIERAEAIDNIDEILLAADAIMIARGDMGVQIPLQDVPAVQKKLIRKANLLGRPVITATQMLVSMTENIRPTRAEVSDVANAILDGTDAVMLSEETAIGRYSAEAVEMLSKIAISTERKEKPIGCSADLPTYFRSAAGSGNATVEDVATLNAVESASALNARYILTRTQGRAAPCLISRFRPDCWILSHGGDEKTNNLLALAYGVYPVTLDDAKRGFVGTAVRWLITAGMITKDEILIWIEEDASDDVLEALSMKIIKV</sequence>
<dbReference type="NCBIfam" id="TIGR01064">
    <property type="entry name" value="pyruv_kin"/>
    <property type="match status" value="1"/>
</dbReference>
<accession>A0A850T8L0</accession>
<dbReference type="EMBL" id="JACADJ010000018">
    <property type="protein sequence ID" value="NWH04788.1"/>
    <property type="molecule type" value="Genomic_DNA"/>
</dbReference>
<dbReference type="Pfam" id="PF00224">
    <property type="entry name" value="PK"/>
    <property type="match status" value="1"/>
</dbReference>
<dbReference type="Gene3D" id="3.20.20.60">
    <property type="entry name" value="Phosphoenolpyruvate-binding domains"/>
    <property type="match status" value="1"/>
</dbReference>
<keyword evidence="7" id="KW-0547">Nucleotide-binding</keyword>
<dbReference type="PROSITE" id="PS00110">
    <property type="entry name" value="PYRUVATE_KINASE"/>
    <property type="match status" value="1"/>
</dbReference>
<keyword evidence="12 17" id="KW-0670">Pyruvate</keyword>
<evidence type="ECO:0000256" key="8">
    <source>
        <dbReference type="ARBA" id="ARBA00022777"/>
    </source>
</evidence>
<keyword evidence="8 14" id="KW-0418">Kinase</keyword>
<dbReference type="Gene3D" id="3.40.1380.20">
    <property type="entry name" value="Pyruvate kinase, C-terminal domain"/>
    <property type="match status" value="1"/>
</dbReference>
<dbReference type="RefSeq" id="WP_178366243.1">
    <property type="nucleotide sequence ID" value="NZ_JACADJ010000018.1"/>
</dbReference>
<dbReference type="InterPro" id="IPR015806">
    <property type="entry name" value="Pyrv_Knase_insert_dom_sf"/>
</dbReference>
<keyword evidence="9" id="KW-0067">ATP-binding</keyword>
<keyword evidence="11 14" id="KW-0324">Glycolysis</keyword>
<dbReference type="InterPro" id="IPR015793">
    <property type="entry name" value="Pyrv_Knase_brl"/>
</dbReference>
<evidence type="ECO:0000256" key="5">
    <source>
        <dbReference type="ARBA" id="ARBA00022679"/>
    </source>
</evidence>
<dbReference type="GO" id="GO:0030955">
    <property type="term" value="F:potassium ion binding"/>
    <property type="evidence" value="ECO:0007669"/>
    <property type="project" value="UniProtKB-UniRule"/>
</dbReference>
<evidence type="ECO:0000256" key="4">
    <source>
        <dbReference type="ARBA" id="ARBA00012142"/>
    </source>
</evidence>
<proteinExistence type="inferred from homology"/>
<dbReference type="Gene3D" id="2.40.33.10">
    <property type="entry name" value="PK beta-barrel domain-like"/>
    <property type="match status" value="1"/>
</dbReference>
<dbReference type="SUPFAM" id="SSF52935">
    <property type="entry name" value="PK C-terminal domain-like"/>
    <property type="match status" value="1"/>
</dbReference>
<dbReference type="Pfam" id="PF02887">
    <property type="entry name" value="PK_C"/>
    <property type="match status" value="1"/>
</dbReference>
<comment type="similarity">
    <text evidence="3 14">Belongs to the pyruvate kinase family.</text>
</comment>
<evidence type="ECO:0000313" key="17">
    <source>
        <dbReference type="EMBL" id="NWH04788.1"/>
    </source>
</evidence>
<dbReference type="InterPro" id="IPR001697">
    <property type="entry name" value="Pyr_Knase"/>
</dbReference>
<dbReference type="GO" id="GO:0000287">
    <property type="term" value="F:magnesium ion binding"/>
    <property type="evidence" value="ECO:0007669"/>
    <property type="project" value="UniProtKB-UniRule"/>
</dbReference>
<gene>
    <name evidence="17" type="primary">pyk</name>
    <name evidence="17" type="ORF">HXW94_07280</name>
</gene>
<comment type="caution">
    <text evidence="17">The sequence shown here is derived from an EMBL/GenBank/DDBJ whole genome shotgun (WGS) entry which is preliminary data.</text>
</comment>
<dbReference type="InterPro" id="IPR015795">
    <property type="entry name" value="Pyrv_Knase_C"/>
</dbReference>
<evidence type="ECO:0000259" key="15">
    <source>
        <dbReference type="Pfam" id="PF00224"/>
    </source>
</evidence>
<feature type="domain" description="Pyruvate kinase C-terminal" evidence="16">
    <location>
        <begin position="371"/>
        <end position="464"/>
    </location>
</feature>
<keyword evidence="18" id="KW-1185">Reference proteome</keyword>
<organism evidence="17 18">
    <name type="scientific">Desulfobacter latus</name>
    <dbReference type="NCBI Taxonomy" id="2292"/>
    <lineage>
        <taxon>Bacteria</taxon>
        <taxon>Pseudomonadati</taxon>
        <taxon>Thermodesulfobacteriota</taxon>
        <taxon>Desulfobacteria</taxon>
        <taxon>Desulfobacterales</taxon>
        <taxon>Desulfobacteraceae</taxon>
        <taxon>Desulfobacter</taxon>
    </lineage>
</organism>
<evidence type="ECO:0000256" key="9">
    <source>
        <dbReference type="ARBA" id="ARBA00022840"/>
    </source>
</evidence>
<comment type="pathway">
    <text evidence="2 14">Carbohydrate degradation; glycolysis; pyruvate from D-glyceraldehyde 3-phosphate: step 5/5.</text>
</comment>
<dbReference type="EC" id="2.7.1.40" evidence="4 13"/>
<dbReference type="InterPro" id="IPR018209">
    <property type="entry name" value="Pyrv_Knase_AS"/>
</dbReference>
<evidence type="ECO:0000256" key="12">
    <source>
        <dbReference type="ARBA" id="ARBA00023317"/>
    </source>
</evidence>
<dbReference type="PRINTS" id="PR01050">
    <property type="entry name" value="PYRUVTKNASE"/>
</dbReference>
<dbReference type="UniPathway" id="UPA00109">
    <property type="reaction ID" value="UER00188"/>
</dbReference>
<feature type="domain" description="Pyruvate kinase barrel" evidence="15">
    <location>
        <begin position="6"/>
        <end position="326"/>
    </location>
</feature>
<keyword evidence="10 14" id="KW-0460">Magnesium</keyword>
<dbReference type="PANTHER" id="PTHR11817">
    <property type="entry name" value="PYRUVATE KINASE"/>
    <property type="match status" value="1"/>
</dbReference>
<protein>
    <recommendedName>
        <fullName evidence="4 13">Pyruvate kinase</fullName>
        <ecNumber evidence="4 13">2.7.1.40</ecNumber>
    </recommendedName>
</protein>
<dbReference type="GO" id="GO:0005524">
    <property type="term" value="F:ATP binding"/>
    <property type="evidence" value="ECO:0007669"/>
    <property type="project" value="UniProtKB-KW"/>
</dbReference>
<dbReference type="InterPro" id="IPR015813">
    <property type="entry name" value="Pyrv/PenolPyrv_kinase-like_dom"/>
</dbReference>
<comment type="cofactor">
    <cofactor evidence="1">
        <name>K(+)</name>
        <dbReference type="ChEBI" id="CHEBI:29103"/>
    </cofactor>
</comment>
<dbReference type="GO" id="GO:0016301">
    <property type="term" value="F:kinase activity"/>
    <property type="evidence" value="ECO:0007669"/>
    <property type="project" value="UniProtKB-KW"/>
</dbReference>
<dbReference type="AlphaFoldDB" id="A0A850T8L0"/>
<evidence type="ECO:0000256" key="7">
    <source>
        <dbReference type="ARBA" id="ARBA00022741"/>
    </source>
</evidence>
<name>A0A850T8L0_9BACT</name>
<dbReference type="InterPro" id="IPR040442">
    <property type="entry name" value="Pyrv_kinase-like_dom_sf"/>
</dbReference>
<evidence type="ECO:0000313" key="18">
    <source>
        <dbReference type="Proteomes" id="UP000553343"/>
    </source>
</evidence>
<evidence type="ECO:0000256" key="3">
    <source>
        <dbReference type="ARBA" id="ARBA00008663"/>
    </source>
</evidence>
<evidence type="ECO:0000256" key="2">
    <source>
        <dbReference type="ARBA" id="ARBA00004997"/>
    </source>
</evidence>
<dbReference type="GO" id="GO:0004743">
    <property type="term" value="F:pyruvate kinase activity"/>
    <property type="evidence" value="ECO:0007669"/>
    <property type="project" value="UniProtKB-UniRule"/>
</dbReference>